<comment type="function">
    <text evidence="9">Part of the tripartite ATP-independent periplasmic (TRAP) transport system.</text>
</comment>
<evidence type="ECO:0000256" key="9">
    <source>
        <dbReference type="RuleBase" id="RU369079"/>
    </source>
</evidence>
<evidence type="ECO:0000256" key="6">
    <source>
        <dbReference type="ARBA" id="ARBA00022989"/>
    </source>
</evidence>
<keyword evidence="3" id="KW-1003">Cell membrane</keyword>
<keyword evidence="12" id="KW-1185">Reference proteome</keyword>
<feature type="transmembrane region" description="Helical" evidence="9">
    <location>
        <begin position="96"/>
        <end position="114"/>
    </location>
</feature>
<dbReference type="Proteomes" id="UP001549164">
    <property type="component" value="Unassembled WGS sequence"/>
</dbReference>
<dbReference type="InterPro" id="IPR007387">
    <property type="entry name" value="TRAP_DctQ"/>
</dbReference>
<comment type="similarity">
    <text evidence="8 9">Belongs to the TRAP transporter small permease family.</text>
</comment>
<keyword evidence="5 9" id="KW-0812">Transmembrane</keyword>
<gene>
    <name evidence="11" type="ORF">ABID12_000323</name>
</gene>
<dbReference type="PANTHER" id="PTHR35011">
    <property type="entry name" value="2,3-DIKETO-L-GULONATE TRAP TRANSPORTER SMALL PERMEASE PROTEIN YIAM"/>
    <property type="match status" value="1"/>
</dbReference>
<sequence length="171" mass="18920">MTMRKRGSAPRRVADLAINAIAVLMVIVFAVMMFLVFLQVVDRFAPGPSFFWTEEVVRILLVWSVMLGLPVVLYYREEIIVDVISLSADMEFWRGRLASALGIVFLLVLAWQGYLFTARSAAFSSPTLGLSRAWMYAPIPIGAALGVIALLIRPGHSFLPVRVSGDEGDET</sequence>
<reference evidence="11 12" key="1">
    <citation type="submission" date="2024-06" db="EMBL/GenBank/DDBJ databases">
        <title>Genomic Encyclopedia of Type Strains, Phase IV (KMG-IV): sequencing the most valuable type-strain genomes for metagenomic binning, comparative biology and taxonomic classification.</title>
        <authorList>
            <person name="Goeker M."/>
        </authorList>
    </citation>
    <scope>NUCLEOTIDE SEQUENCE [LARGE SCALE GENOMIC DNA]</scope>
    <source>
        <strain evidence="11 12">DSM 28102</strain>
    </source>
</reference>
<evidence type="ECO:0000259" key="10">
    <source>
        <dbReference type="Pfam" id="PF04290"/>
    </source>
</evidence>
<dbReference type="Pfam" id="PF04290">
    <property type="entry name" value="DctQ"/>
    <property type="match status" value="1"/>
</dbReference>
<feature type="transmembrane region" description="Helical" evidence="9">
    <location>
        <begin position="21"/>
        <end position="41"/>
    </location>
</feature>
<comment type="caution">
    <text evidence="11">The sequence shown here is derived from an EMBL/GenBank/DDBJ whole genome shotgun (WGS) entry which is preliminary data.</text>
</comment>
<feature type="transmembrane region" description="Helical" evidence="9">
    <location>
        <begin position="134"/>
        <end position="152"/>
    </location>
</feature>
<dbReference type="PANTHER" id="PTHR35011:SF2">
    <property type="entry name" value="2,3-DIKETO-L-GULONATE TRAP TRANSPORTER SMALL PERMEASE PROTEIN YIAM"/>
    <property type="match status" value="1"/>
</dbReference>
<accession>A0ABV2I815</accession>
<protein>
    <recommendedName>
        <fullName evidence="9">TRAP transporter small permease protein</fullName>
    </recommendedName>
</protein>
<evidence type="ECO:0000256" key="5">
    <source>
        <dbReference type="ARBA" id="ARBA00022692"/>
    </source>
</evidence>
<evidence type="ECO:0000256" key="1">
    <source>
        <dbReference type="ARBA" id="ARBA00004429"/>
    </source>
</evidence>
<keyword evidence="2 9" id="KW-0813">Transport</keyword>
<keyword evidence="7 9" id="KW-0472">Membrane</keyword>
<keyword evidence="6 9" id="KW-1133">Transmembrane helix</keyword>
<dbReference type="EMBL" id="JBEPLY010000001">
    <property type="protein sequence ID" value="MET3598402.1"/>
    <property type="molecule type" value="Genomic_DNA"/>
</dbReference>
<keyword evidence="4 9" id="KW-0997">Cell inner membrane</keyword>
<feature type="transmembrane region" description="Helical" evidence="9">
    <location>
        <begin position="56"/>
        <end position="75"/>
    </location>
</feature>
<feature type="domain" description="Tripartite ATP-independent periplasmic transporters DctQ component" evidence="10">
    <location>
        <begin position="32"/>
        <end position="151"/>
    </location>
</feature>
<comment type="subunit">
    <text evidence="9">The complex comprises the extracytoplasmic solute receptor protein and the two transmembrane proteins.</text>
</comment>
<evidence type="ECO:0000256" key="3">
    <source>
        <dbReference type="ARBA" id="ARBA00022475"/>
    </source>
</evidence>
<dbReference type="InterPro" id="IPR055348">
    <property type="entry name" value="DctQ"/>
</dbReference>
<name>A0ABV2I815_9HYPH</name>
<evidence type="ECO:0000313" key="11">
    <source>
        <dbReference type="EMBL" id="MET3598402.1"/>
    </source>
</evidence>
<comment type="subcellular location">
    <subcellularLocation>
        <location evidence="1 9">Cell inner membrane</location>
        <topology evidence="1 9">Multi-pass membrane protein</topology>
    </subcellularLocation>
</comment>
<evidence type="ECO:0000313" key="12">
    <source>
        <dbReference type="Proteomes" id="UP001549164"/>
    </source>
</evidence>
<evidence type="ECO:0000256" key="7">
    <source>
        <dbReference type="ARBA" id="ARBA00023136"/>
    </source>
</evidence>
<evidence type="ECO:0000256" key="2">
    <source>
        <dbReference type="ARBA" id="ARBA00022448"/>
    </source>
</evidence>
<organism evidence="11 12">
    <name type="scientific">Martelella mangrovi</name>
    <dbReference type="NCBI Taxonomy" id="1397477"/>
    <lineage>
        <taxon>Bacteria</taxon>
        <taxon>Pseudomonadati</taxon>
        <taxon>Pseudomonadota</taxon>
        <taxon>Alphaproteobacteria</taxon>
        <taxon>Hyphomicrobiales</taxon>
        <taxon>Aurantimonadaceae</taxon>
        <taxon>Martelella</taxon>
    </lineage>
</organism>
<evidence type="ECO:0000256" key="8">
    <source>
        <dbReference type="ARBA" id="ARBA00038436"/>
    </source>
</evidence>
<evidence type="ECO:0000256" key="4">
    <source>
        <dbReference type="ARBA" id="ARBA00022519"/>
    </source>
</evidence>
<proteinExistence type="inferred from homology"/>
<dbReference type="RefSeq" id="WP_354432833.1">
    <property type="nucleotide sequence ID" value="NZ_JBEPLY010000001.1"/>
</dbReference>